<organism evidence="3 4">
    <name type="scientific">Tistrella bauzanensis</name>
    <dbReference type="NCBI Taxonomy" id="657419"/>
    <lineage>
        <taxon>Bacteria</taxon>
        <taxon>Pseudomonadati</taxon>
        <taxon>Pseudomonadota</taxon>
        <taxon>Alphaproteobacteria</taxon>
        <taxon>Geminicoccales</taxon>
        <taxon>Geminicoccaceae</taxon>
        <taxon>Tistrella</taxon>
    </lineage>
</organism>
<keyword evidence="4" id="KW-1185">Reference proteome</keyword>
<sequence>MTDNTLLAGKVVLVTGAGGGIGSYIAKLAASRGAKVVVNDLGGSPSGDGNDTGPARIVAGEINAAGGEAVADTGNIADWDDAQAMVQRAVDSFGRIDVVVNNAGILRDRIFHKMTKDDWDIVARVDLDGYFYVSRAAASFFKDQQSGCYIHMTSTSGLIGNIGQANYGAAKLGVAGLSKIIALDMRRFNVRSNCIAPFAFTRMVGTIPQNDERNRKRLEVIRRMTPDKIAPLAVALMSDASADINGQILGARNNELMLFSQPRPIRTVQMAEGWTPETTIATALPALRGSMVSVDTSPDVFRWDPI</sequence>
<proteinExistence type="inferred from homology"/>
<comment type="similarity">
    <text evidence="1">Belongs to the short-chain dehydrogenases/reductases (SDR) family.</text>
</comment>
<dbReference type="Pfam" id="PF00106">
    <property type="entry name" value="adh_short"/>
    <property type="match status" value="1"/>
</dbReference>
<gene>
    <name evidence="3" type="ORF">GCM10011505_06410</name>
</gene>
<dbReference type="InterPro" id="IPR057326">
    <property type="entry name" value="KR_dom"/>
</dbReference>
<dbReference type="Proteomes" id="UP000603352">
    <property type="component" value="Unassembled WGS sequence"/>
</dbReference>
<accession>A0ABQ1I9Q0</accession>
<name>A0ABQ1I9Q0_9PROT</name>
<feature type="domain" description="Ketoreductase" evidence="2">
    <location>
        <begin position="10"/>
        <end position="206"/>
    </location>
</feature>
<dbReference type="EMBL" id="BMDZ01000004">
    <property type="protein sequence ID" value="GGB27814.1"/>
    <property type="molecule type" value="Genomic_DNA"/>
</dbReference>
<evidence type="ECO:0000256" key="1">
    <source>
        <dbReference type="RuleBase" id="RU000363"/>
    </source>
</evidence>
<evidence type="ECO:0000313" key="4">
    <source>
        <dbReference type="Proteomes" id="UP000603352"/>
    </source>
</evidence>
<dbReference type="RefSeq" id="WP_188574833.1">
    <property type="nucleotide sequence ID" value="NZ_BMDZ01000004.1"/>
</dbReference>
<dbReference type="SUPFAM" id="SSF51735">
    <property type="entry name" value="NAD(P)-binding Rossmann-fold domains"/>
    <property type="match status" value="1"/>
</dbReference>
<dbReference type="InterPro" id="IPR002347">
    <property type="entry name" value="SDR_fam"/>
</dbReference>
<dbReference type="Gene3D" id="3.40.50.720">
    <property type="entry name" value="NAD(P)-binding Rossmann-like Domain"/>
    <property type="match status" value="1"/>
</dbReference>
<dbReference type="PRINTS" id="PR00080">
    <property type="entry name" value="SDRFAMILY"/>
</dbReference>
<dbReference type="PRINTS" id="PR00081">
    <property type="entry name" value="GDHRDH"/>
</dbReference>
<reference evidence="4" key="1">
    <citation type="journal article" date="2019" name="Int. J. Syst. Evol. Microbiol.">
        <title>The Global Catalogue of Microorganisms (GCM) 10K type strain sequencing project: providing services to taxonomists for standard genome sequencing and annotation.</title>
        <authorList>
            <consortium name="The Broad Institute Genomics Platform"/>
            <consortium name="The Broad Institute Genome Sequencing Center for Infectious Disease"/>
            <person name="Wu L."/>
            <person name="Ma J."/>
        </authorList>
    </citation>
    <scope>NUCLEOTIDE SEQUENCE [LARGE SCALE GENOMIC DNA]</scope>
    <source>
        <strain evidence="4">CGMCC 1.10188</strain>
    </source>
</reference>
<evidence type="ECO:0000259" key="2">
    <source>
        <dbReference type="SMART" id="SM00822"/>
    </source>
</evidence>
<dbReference type="PANTHER" id="PTHR45024">
    <property type="entry name" value="DEHYDROGENASES, SHORT CHAIN"/>
    <property type="match status" value="1"/>
</dbReference>
<dbReference type="PROSITE" id="PS00061">
    <property type="entry name" value="ADH_SHORT"/>
    <property type="match status" value="1"/>
</dbReference>
<dbReference type="InterPro" id="IPR020904">
    <property type="entry name" value="Sc_DH/Rdtase_CS"/>
</dbReference>
<dbReference type="SMART" id="SM00822">
    <property type="entry name" value="PKS_KR"/>
    <property type="match status" value="1"/>
</dbReference>
<protein>
    <submittedName>
        <fullName evidence="3">3-hydroxyacyl-CoA dehydrogenase</fullName>
    </submittedName>
</protein>
<comment type="caution">
    <text evidence="3">The sequence shown here is derived from an EMBL/GenBank/DDBJ whole genome shotgun (WGS) entry which is preliminary data.</text>
</comment>
<dbReference type="PANTHER" id="PTHR45024:SF3">
    <property type="entry name" value="BLL2957 PROTEIN"/>
    <property type="match status" value="1"/>
</dbReference>
<dbReference type="InterPro" id="IPR051687">
    <property type="entry name" value="Peroxisomal_Beta-Oxidation"/>
</dbReference>
<evidence type="ECO:0000313" key="3">
    <source>
        <dbReference type="EMBL" id="GGB27814.1"/>
    </source>
</evidence>
<dbReference type="InterPro" id="IPR036291">
    <property type="entry name" value="NAD(P)-bd_dom_sf"/>
</dbReference>